<evidence type="ECO:0000313" key="1">
    <source>
        <dbReference type="EMBL" id="MEA5479133.1"/>
    </source>
</evidence>
<keyword evidence="2" id="KW-1185">Reference proteome</keyword>
<name>A0ABU5TM89_9CYAN</name>
<dbReference type="RefSeq" id="WP_281007740.1">
    <property type="nucleotide sequence ID" value="NZ_JAYGIE010000083.1"/>
</dbReference>
<gene>
    <name evidence="1" type="ORF">VB774_16040</name>
</gene>
<reference evidence="1 2" key="1">
    <citation type="submission" date="2023-12" db="EMBL/GenBank/DDBJ databases">
        <title>Baltic Sea Cyanobacteria.</title>
        <authorList>
            <person name="Delbaje E."/>
            <person name="Fewer D.P."/>
            <person name="Shishido T.K."/>
        </authorList>
    </citation>
    <scope>NUCLEOTIDE SEQUENCE [LARGE SCALE GENOMIC DNA]</scope>
    <source>
        <strain evidence="1 2">UHCC 0370</strain>
    </source>
</reference>
<organism evidence="1 2">
    <name type="scientific">Pseudanabaena galeata UHCC 0370</name>
    <dbReference type="NCBI Taxonomy" id="3110310"/>
    <lineage>
        <taxon>Bacteria</taxon>
        <taxon>Bacillati</taxon>
        <taxon>Cyanobacteriota</taxon>
        <taxon>Cyanophyceae</taxon>
        <taxon>Pseudanabaenales</taxon>
        <taxon>Pseudanabaenaceae</taxon>
        <taxon>Pseudanabaena</taxon>
    </lineage>
</organism>
<protein>
    <recommendedName>
        <fullName evidence="3">PIN domain-containing protein</fullName>
    </recommendedName>
</protein>
<sequence length="315" mass="36634">MKSISIQISDERWLALQTKSEILQLSPEELLSRAIERVVHTPKKLQTPYPPTRRVFIDTNVLAQIVGNKSDGKLVIQCLQESGIEAVTFSKCVYELYSMIKGTTKDGKTPKSDGHPLKRFTKGDINDIGQRLFKKTNLTEKANTPYWFNLCEEWMWSDFFNSYEDLFEKYCDKSDQTDQEEIKETLSLQKDFCEWKASMRQSFSEIRQEISNNGITVFNYFEVFNSDWYQFEGFFWEQSFAQDSLIPNEDFELVLAAIALQASAFITTDNKELIWRGGLSLGLNAPQISFCCPRRIKEAIDTNFAFRYYPESKPY</sequence>
<accession>A0ABU5TM89</accession>
<dbReference type="Proteomes" id="UP001301388">
    <property type="component" value="Unassembled WGS sequence"/>
</dbReference>
<evidence type="ECO:0008006" key="3">
    <source>
        <dbReference type="Google" id="ProtNLM"/>
    </source>
</evidence>
<comment type="caution">
    <text evidence="1">The sequence shown here is derived from an EMBL/GenBank/DDBJ whole genome shotgun (WGS) entry which is preliminary data.</text>
</comment>
<dbReference type="EMBL" id="JAYGIE010000083">
    <property type="protein sequence ID" value="MEA5479133.1"/>
    <property type="molecule type" value="Genomic_DNA"/>
</dbReference>
<evidence type="ECO:0000313" key="2">
    <source>
        <dbReference type="Proteomes" id="UP001301388"/>
    </source>
</evidence>
<proteinExistence type="predicted"/>